<dbReference type="InterPro" id="IPR038765">
    <property type="entry name" value="Papain-like_cys_pep_sf"/>
</dbReference>
<dbReference type="OrthoDB" id="10490050at2759"/>
<dbReference type="Gene3D" id="3.90.70.10">
    <property type="entry name" value="Cysteine proteinases"/>
    <property type="match status" value="1"/>
</dbReference>
<dbReference type="EMBL" id="CAJNOO010001505">
    <property type="protein sequence ID" value="CAF1163154.1"/>
    <property type="molecule type" value="Genomic_DNA"/>
</dbReference>
<organism evidence="1 3">
    <name type="scientific">Rotaria sordida</name>
    <dbReference type="NCBI Taxonomy" id="392033"/>
    <lineage>
        <taxon>Eukaryota</taxon>
        <taxon>Metazoa</taxon>
        <taxon>Spiralia</taxon>
        <taxon>Gnathifera</taxon>
        <taxon>Rotifera</taxon>
        <taxon>Eurotatoria</taxon>
        <taxon>Bdelloidea</taxon>
        <taxon>Philodinida</taxon>
        <taxon>Philodinidae</taxon>
        <taxon>Rotaria</taxon>
    </lineage>
</organism>
<proteinExistence type="predicted"/>
<evidence type="ECO:0000313" key="1">
    <source>
        <dbReference type="EMBL" id="CAF0915446.1"/>
    </source>
</evidence>
<dbReference type="AlphaFoldDB" id="A0A814AIM0"/>
<dbReference type="Proteomes" id="UP000663889">
    <property type="component" value="Unassembled WGS sequence"/>
</dbReference>
<gene>
    <name evidence="2" type="ORF">RFH988_LOCUS22547</name>
    <name evidence="1" type="ORF">SEV965_LOCUS6366</name>
</gene>
<comment type="caution">
    <text evidence="1">The sequence shown here is derived from an EMBL/GenBank/DDBJ whole genome shotgun (WGS) entry which is preliminary data.</text>
</comment>
<reference evidence="1" key="1">
    <citation type="submission" date="2021-02" db="EMBL/GenBank/DDBJ databases">
        <authorList>
            <person name="Nowell W R."/>
        </authorList>
    </citation>
    <scope>NUCLEOTIDE SEQUENCE</scope>
</reference>
<accession>A0A814AIM0</accession>
<dbReference type="SUPFAM" id="SSF54001">
    <property type="entry name" value="Cysteine proteinases"/>
    <property type="match status" value="1"/>
</dbReference>
<dbReference type="EMBL" id="CAJNOU010000207">
    <property type="protein sequence ID" value="CAF0915446.1"/>
    <property type="molecule type" value="Genomic_DNA"/>
</dbReference>
<name>A0A814AIM0_9BILA</name>
<protein>
    <submittedName>
        <fullName evidence="1">Uncharacterized protein</fullName>
    </submittedName>
</protein>
<evidence type="ECO:0000313" key="2">
    <source>
        <dbReference type="EMBL" id="CAF1163154.1"/>
    </source>
</evidence>
<evidence type="ECO:0000313" key="3">
    <source>
        <dbReference type="Proteomes" id="UP000663889"/>
    </source>
</evidence>
<dbReference type="Proteomes" id="UP000663882">
    <property type="component" value="Unassembled WGS sequence"/>
</dbReference>
<sequence>MPLKTYLINRIKSKKHRLNGIIPSDRLPSKPELCQTFLDHIVYSIDQLPPKVDLREDMTPVEDQSEIGSCVANCLVGESNIFD</sequence>